<reference evidence="1 2" key="1">
    <citation type="submission" date="2017-08" db="EMBL/GenBank/DDBJ databases">
        <authorList>
            <person name="Chaillou S."/>
        </authorList>
    </citation>
    <scope>NUCLEOTIDE SEQUENCE [LARGE SCALE GENOMIC DNA]</scope>
    <source>
        <strain evidence="1 2">MFPA15A1205</strain>
    </source>
</reference>
<sequence length="329" mass="37489">MLAFTPIDITLLKKNKTTINTQAGSLNLEFNGTLQDKIKRLSQVLNVAHDVLVTSVLKIMPRLTDKQYTHLEPLIREVENSPSLDAEQKKQTLLVLEQDYLNSQKSAHDVIRQLVGTIVNARNNLYDIRIIEEELLPPHHLTGDIAIELENNTARQGLLNEELNVLTQAIKLIDDKNIADYLSDWIPSEETINAINLKAPAVELLKQALRLTKKYLSFASEHLNYVKLTEARDRIHLDLKHCQERETELKALQKNHDTILASLTEAAALVPLKEAYETQVLAIIRQIEHYLDSVNFEGALSSERVNVFRQQMEQLRAYLSPLASIWQTP</sequence>
<evidence type="ECO:0000313" key="2">
    <source>
        <dbReference type="Proteomes" id="UP000219564"/>
    </source>
</evidence>
<dbReference type="NCBIfam" id="NF033927">
    <property type="entry name" value="alph_xenorhab_B"/>
    <property type="match status" value="1"/>
</dbReference>
<dbReference type="Proteomes" id="UP000219564">
    <property type="component" value="Unassembled WGS sequence"/>
</dbReference>
<comment type="caution">
    <text evidence="1">The sequence shown here is derived from an EMBL/GenBank/DDBJ whole genome shotgun (WGS) entry which is preliminary data.</text>
</comment>
<accession>A0AAX2HDK7</accession>
<dbReference type="RefSeq" id="WP_143520724.1">
    <property type="nucleotide sequence ID" value="NZ_OBKZ01000034.1"/>
</dbReference>
<gene>
    <name evidence="1" type="ORF">PLUA15_40117</name>
</gene>
<evidence type="ECO:0008006" key="3">
    <source>
        <dbReference type="Google" id="ProtNLM"/>
    </source>
</evidence>
<dbReference type="AlphaFoldDB" id="A0AAX2HDK7"/>
<name>A0AAX2HDK7_9PSED</name>
<dbReference type="EMBL" id="OBKZ01000034">
    <property type="protein sequence ID" value="SOB53661.1"/>
    <property type="molecule type" value="Genomic_DNA"/>
</dbReference>
<protein>
    <recommendedName>
        <fullName evidence="3">Binary cytotoxin component</fullName>
    </recommendedName>
</protein>
<proteinExistence type="predicted"/>
<organism evidence="1 2">
    <name type="scientific">Pseudomonas lundensis</name>
    <dbReference type="NCBI Taxonomy" id="86185"/>
    <lineage>
        <taxon>Bacteria</taxon>
        <taxon>Pseudomonadati</taxon>
        <taxon>Pseudomonadota</taxon>
        <taxon>Gammaproteobacteria</taxon>
        <taxon>Pseudomonadales</taxon>
        <taxon>Pseudomonadaceae</taxon>
        <taxon>Pseudomonas</taxon>
    </lineage>
</organism>
<dbReference type="InterPro" id="IPR047760">
    <property type="entry name" value="XaxB-like"/>
</dbReference>
<evidence type="ECO:0000313" key="1">
    <source>
        <dbReference type="EMBL" id="SOB53661.1"/>
    </source>
</evidence>